<dbReference type="PATRIC" id="fig|465820.4.peg.3158"/>
<keyword evidence="2" id="KW-0520">NAD</keyword>
<evidence type="ECO:0000313" key="6">
    <source>
        <dbReference type="EMBL" id="KTR49992.1"/>
    </source>
</evidence>
<dbReference type="Pfam" id="PF01619">
    <property type="entry name" value="Pro_dh"/>
    <property type="match status" value="1"/>
</dbReference>
<evidence type="ECO:0000256" key="1">
    <source>
        <dbReference type="ARBA" id="ARBA00023002"/>
    </source>
</evidence>
<evidence type="ECO:0000256" key="2">
    <source>
        <dbReference type="ARBA" id="ARBA00023027"/>
    </source>
</evidence>
<evidence type="ECO:0000313" key="7">
    <source>
        <dbReference type="Proteomes" id="UP000072763"/>
    </source>
</evidence>
<comment type="caution">
    <text evidence="6">The sequence shown here is derived from an EMBL/GenBank/DDBJ whole genome shotgun (WGS) entry which is preliminary data.</text>
</comment>
<feature type="region of interest" description="Disordered" evidence="3">
    <location>
        <begin position="899"/>
        <end position="920"/>
    </location>
</feature>
<dbReference type="SUPFAM" id="SSF51730">
    <property type="entry name" value="FAD-linked oxidoreductase"/>
    <property type="match status" value="1"/>
</dbReference>
<proteinExistence type="predicted"/>
<dbReference type="Gene3D" id="3.40.309.10">
    <property type="entry name" value="Aldehyde Dehydrogenase, Chain A, domain 2"/>
    <property type="match status" value="1"/>
</dbReference>
<dbReference type="InterPro" id="IPR016163">
    <property type="entry name" value="Ald_DH_C"/>
</dbReference>
<dbReference type="AlphaFoldDB" id="A0A147DMU1"/>
<dbReference type="InterPro" id="IPR029041">
    <property type="entry name" value="FAD-linked_oxidoreductase-like"/>
</dbReference>
<dbReference type="EMBL" id="LDRC01000081">
    <property type="protein sequence ID" value="KTR49992.1"/>
    <property type="molecule type" value="Genomic_DNA"/>
</dbReference>
<evidence type="ECO:0000259" key="4">
    <source>
        <dbReference type="Pfam" id="PF00171"/>
    </source>
</evidence>
<feature type="region of interest" description="Disordered" evidence="3">
    <location>
        <begin position="445"/>
        <end position="488"/>
    </location>
</feature>
<name>A0A147DMU1_9MICO</name>
<feature type="domain" description="Aldehyde dehydrogenase" evidence="4">
    <location>
        <begin position="518"/>
        <end position="921"/>
    </location>
</feature>
<dbReference type="Gene3D" id="3.40.605.10">
    <property type="entry name" value="Aldehyde Dehydrogenase, Chain A, domain 1"/>
    <property type="match status" value="1"/>
</dbReference>
<dbReference type="OrthoDB" id="9812625at2"/>
<dbReference type="Proteomes" id="UP000072763">
    <property type="component" value="Unassembled WGS sequence"/>
</dbReference>
<evidence type="ECO:0000259" key="5">
    <source>
        <dbReference type="Pfam" id="PF01619"/>
    </source>
</evidence>
<dbReference type="InterPro" id="IPR016161">
    <property type="entry name" value="Ald_DH/histidinol_DH"/>
</dbReference>
<keyword evidence="1" id="KW-0560">Oxidoreductase</keyword>
<organism evidence="6 7">
    <name type="scientific">Curtobacterium oceanosedimentum</name>
    <dbReference type="NCBI Taxonomy" id="465820"/>
    <lineage>
        <taxon>Bacteria</taxon>
        <taxon>Bacillati</taxon>
        <taxon>Actinomycetota</taxon>
        <taxon>Actinomycetes</taxon>
        <taxon>Micrococcales</taxon>
        <taxon>Microbacteriaceae</taxon>
        <taxon>Curtobacterium</taxon>
    </lineage>
</organism>
<sequence>MPTPHLRDCTDDVVTLAQGWIEAARGVKPEPAAARLAELLADERGAEFARTFVDVVVRPEDPKVVARNLERASRAVPDDLAWYLRGAVTVGGGFATMAPWAVVPSARKVLRRLAGHLVVDATPARTPAALAKVGGPDTRVDVALLGPAVLGPAGRDRRLAAIDELLHQDVAAVTIDLDAVLPPVSPWDLDAAVTDAVEHLAPLLRTAASRPAPPVVTLQSGRAQDVERTVAVLLALLGQDGTAGTTLGVTLPAELPESLDLLDRVTAAARERRASGGAPVRVRFTKGTLLATERVDAVLGSRPLAVTADTRTTDTAFLRLLDTAIDPERTAAVHVGVATHDPFALATGHVLAERRGVLDAVEPEVLLGTTRYADVLRTAFGRVVLGVPLVRPDEFDAAVPYLARRLREVADSRSVATGPAAVGTTGPAGGTAAVERATAEHVDAVAALVRPAPPARRTQDRRRPPGDPVLRSAAENTPDTDPSTPGNRAWAAELLGRVPESQRGVRTIRAARITDRGRLERLVARTAQAGVNWGRQDPDDRAELFDLIGHALETNRGALVETVIAEVGLTLTEADGEVSRAVDAASHAADRTRHLDDVNGAVPVPPRLTVVVPSWNAPLLDAADGVLTALAAGSGVVLQPATAARRTGAVFADVLWDAGVPHSLLQLVDLDGSDLARDLVAHPAVDRVVLTGTPETARSYRWWRADLPLVAETSGVVTAVVTPSADLDQAVRDVVASAFDRAGQSSSAVSLLVLVGSVGESQRFREQLADAVRGLRTAWPTDAAAQVGPLVAEPTGAVRTALTELRPGESWLVEPVALDDTGRLWSPGVREGVRASADLSRSAVPAPVLDVVRVETLDEAIALQHSVDGGSVAALHTLDPDEVATWSDRTRTGVLVVDRPTTGARPGRQPVGGWRGTAVGPTVHRGGPLSVIGADRWDPTRRQPHRSIQLQGLGNRVTAVIEAARAGLSFEEFDRVRAGAESDAAARASLYGRSRDTADLVVERNVIRFRPQSVVVRQSSGVGAGELVRVLVAATAARAHVLLSTARPLPAELLPLFSRARSPLDVVDQVVEDDATFLGRAAAGTLLQDGWSDGTEPELDPIDLVLAQGAEPRRNVAFGGPGSRVRLLGGDARALEEALGAGTETTIHDDPVVESGIVEMLHFLREQTVSVTAHRHGDVSRSFSRLRL</sequence>
<dbReference type="Gene3D" id="3.20.20.220">
    <property type="match status" value="1"/>
</dbReference>
<feature type="domain" description="Proline dehydrogenase" evidence="5">
    <location>
        <begin position="139"/>
        <end position="411"/>
    </location>
</feature>
<dbReference type="InterPro" id="IPR015590">
    <property type="entry name" value="Aldehyde_DH_dom"/>
</dbReference>
<dbReference type="PANTHER" id="PTHR42862:SF1">
    <property type="entry name" value="DELTA-1-PYRROLINE-5-CARBOXYLATE DEHYDROGENASE 2, ISOFORM A-RELATED"/>
    <property type="match status" value="1"/>
</dbReference>
<dbReference type="STRING" id="465820.NS263_13190"/>
<protein>
    <submittedName>
        <fullName evidence="6">1-pyrroline-5-carboxylate dehydrogenase</fullName>
    </submittedName>
</protein>
<dbReference type="SUPFAM" id="SSF53720">
    <property type="entry name" value="ALDH-like"/>
    <property type="match status" value="1"/>
</dbReference>
<dbReference type="GO" id="GO:0009898">
    <property type="term" value="C:cytoplasmic side of plasma membrane"/>
    <property type="evidence" value="ECO:0007669"/>
    <property type="project" value="TreeGrafter"/>
</dbReference>
<reference evidence="6 7" key="1">
    <citation type="journal article" date="2016" name="Front. Microbiol.">
        <title>Genomic Resource of Rice Seed Associated Bacteria.</title>
        <authorList>
            <person name="Midha S."/>
            <person name="Bansal K."/>
            <person name="Sharma S."/>
            <person name="Kumar N."/>
            <person name="Patil P.P."/>
            <person name="Chaudhry V."/>
            <person name="Patil P.B."/>
        </authorList>
    </citation>
    <scope>NUCLEOTIDE SEQUENCE [LARGE SCALE GENOMIC DNA]</scope>
    <source>
        <strain evidence="6 7">NS359</strain>
    </source>
</reference>
<feature type="compositionally biased region" description="Polar residues" evidence="3">
    <location>
        <begin position="474"/>
        <end position="486"/>
    </location>
</feature>
<accession>A0A147DMU1</accession>
<dbReference type="RefSeq" id="WP_058750523.1">
    <property type="nucleotide sequence ID" value="NZ_LDRC01000081.1"/>
</dbReference>
<dbReference type="PANTHER" id="PTHR42862">
    <property type="entry name" value="DELTA-1-PYRROLINE-5-CARBOXYLATE DEHYDROGENASE 1, ISOFORM A-RELATED"/>
    <property type="match status" value="1"/>
</dbReference>
<evidence type="ECO:0000256" key="3">
    <source>
        <dbReference type="SAM" id="MobiDB-lite"/>
    </source>
</evidence>
<dbReference type="GO" id="GO:0010133">
    <property type="term" value="P:L-proline catabolic process to L-glutamate"/>
    <property type="evidence" value="ECO:0007669"/>
    <property type="project" value="TreeGrafter"/>
</dbReference>
<dbReference type="InterPro" id="IPR002872">
    <property type="entry name" value="Proline_DH_dom"/>
</dbReference>
<dbReference type="InterPro" id="IPR050485">
    <property type="entry name" value="Proline_metab_enzyme"/>
</dbReference>
<dbReference type="GO" id="GO:0003842">
    <property type="term" value="F:L-glutamate gamma-semialdehyde dehydrogenase activity"/>
    <property type="evidence" value="ECO:0007669"/>
    <property type="project" value="TreeGrafter"/>
</dbReference>
<gene>
    <name evidence="6" type="ORF">NS359_13955</name>
</gene>
<dbReference type="InterPro" id="IPR016162">
    <property type="entry name" value="Ald_DH_N"/>
</dbReference>
<dbReference type="GO" id="GO:0004657">
    <property type="term" value="F:proline dehydrogenase activity"/>
    <property type="evidence" value="ECO:0007669"/>
    <property type="project" value="UniProtKB-ARBA"/>
</dbReference>
<dbReference type="Pfam" id="PF00171">
    <property type="entry name" value="Aldedh"/>
    <property type="match status" value="1"/>
</dbReference>